<accession>A0ABS2QAF3</accession>
<dbReference type="InterPro" id="IPR025004">
    <property type="entry name" value="SenN/SenS"/>
</dbReference>
<dbReference type="EMBL" id="JAFBEV010000016">
    <property type="protein sequence ID" value="MBM7658425.1"/>
    <property type="molecule type" value="Genomic_DNA"/>
</dbReference>
<dbReference type="Pfam" id="PF13040">
    <property type="entry name" value="Fur_reg_FbpB"/>
    <property type="match status" value="1"/>
</dbReference>
<evidence type="ECO:0008006" key="3">
    <source>
        <dbReference type="Google" id="ProtNLM"/>
    </source>
</evidence>
<dbReference type="Proteomes" id="UP000823201">
    <property type="component" value="Unassembled WGS sequence"/>
</dbReference>
<comment type="caution">
    <text evidence="1">The sequence shown here is derived from an EMBL/GenBank/DDBJ whole genome shotgun (WGS) entry which is preliminary data.</text>
</comment>
<sequence>MKKHDSYTQLLKKSREQIWKDKQAMDKIDQKIDERHLNRILKPKFA</sequence>
<organism evidence="1 2">
    <name type="scientific">Sporolactobacillus spathodeae</name>
    <dbReference type="NCBI Taxonomy" id="1465502"/>
    <lineage>
        <taxon>Bacteria</taxon>
        <taxon>Bacillati</taxon>
        <taxon>Bacillota</taxon>
        <taxon>Bacilli</taxon>
        <taxon>Bacillales</taxon>
        <taxon>Sporolactobacillaceae</taxon>
        <taxon>Sporolactobacillus</taxon>
    </lineage>
</organism>
<name>A0ABS2QAF3_9BACL</name>
<protein>
    <recommendedName>
        <fullName evidence="3">FbpB family small basic protein</fullName>
    </recommendedName>
</protein>
<evidence type="ECO:0000313" key="1">
    <source>
        <dbReference type="EMBL" id="MBM7658425.1"/>
    </source>
</evidence>
<evidence type="ECO:0000313" key="2">
    <source>
        <dbReference type="Proteomes" id="UP000823201"/>
    </source>
</evidence>
<dbReference type="RefSeq" id="WP_205006986.1">
    <property type="nucleotide sequence ID" value="NZ_CBCRXA010000011.1"/>
</dbReference>
<reference evidence="1 2" key="1">
    <citation type="submission" date="2021-01" db="EMBL/GenBank/DDBJ databases">
        <title>Genomic Encyclopedia of Type Strains, Phase IV (KMG-IV): sequencing the most valuable type-strain genomes for metagenomic binning, comparative biology and taxonomic classification.</title>
        <authorList>
            <person name="Goeker M."/>
        </authorList>
    </citation>
    <scope>NUCLEOTIDE SEQUENCE [LARGE SCALE GENOMIC DNA]</scope>
    <source>
        <strain evidence="1 2">DSM 100968</strain>
    </source>
</reference>
<keyword evidence="2" id="KW-1185">Reference proteome</keyword>
<proteinExistence type="predicted"/>
<gene>
    <name evidence="1" type="ORF">JOC27_001878</name>
</gene>